<protein>
    <submittedName>
        <fullName evidence="1">Uncharacterized protein</fullName>
    </submittedName>
</protein>
<gene>
    <name evidence="1" type="ORF">H9L09_01660</name>
</gene>
<accession>A0A7G9RC96</accession>
<evidence type="ECO:0000313" key="2">
    <source>
        <dbReference type="Proteomes" id="UP000515947"/>
    </source>
</evidence>
<organism evidence="1 2">
    <name type="scientific">Nocardioides mesophilus</name>
    <dbReference type="NCBI Taxonomy" id="433659"/>
    <lineage>
        <taxon>Bacteria</taxon>
        <taxon>Bacillati</taxon>
        <taxon>Actinomycetota</taxon>
        <taxon>Actinomycetes</taxon>
        <taxon>Propionibacteriales</taxon>
        <taxon>Nocardioidaceae</taxon>
        <taxon>Nocardioides</taxon>
    </lineage>
</organism>
<dbReference type="EMBL" id="CP060713">
    <property type="protein sequence ID" value="QNN53221.1"/>
    <property type="molecule type" value="Genomic_DNA"/>
</dbReference>
<evidence type="ECO:0000313" key="1">
    <source>
        <dbReference type="EMBL" id="QNN53221.1"/>
    </source>
</evidence>
<keyword evidence="2" id="KW-1185">Reference proteome</keyword>
<dbReference type="AlphaFoldDB" id="A0A7G9RC96"/>
<reference evidence="1 2" key="1">
    <citation type="submission" date="2020-08" db="EMBL/GenBank/DDBJ databases">
        <title>Genome sequence of Nocardioides mesophilus KACC 16243T.</title>
        <authorList>
            <person name="Hyun D.-W."/>
            <person name="Bae J.-W."/>
        </authorList>
    </citation>
    <scope>NUCLEOTIDE SEQUENCE [LARGE SCALE GENOMIC DNA]</scope>
    <source>
        <strain evidence="1 2">KACC 16243</strain>
    </source>
</reference>
<dbReference type="RefSeq" id="WP_187579063.1">
    <property type="nucleotide sequence ID" value="NZ_CP060713.1"/>
</dbReference>
<sequence>MSRICLKHAVIITDLRSGAKGLEDLFLELTSTAQRDAAAAPDSLADLSTTNGSRR</sequence>
<name>A0A7G9RC96_9ACTN</name>
<proteinExistence type="predicted"/>
<dbReference type="Proteomes" id="UP000515947">
    <property type="component" value="Chromosome"/>
</dbReference>
<dbReference type="KEGG" id="nmes:H9L09_01660"/>